<dbReference type="RefSeq" id="WP_382436230.1">
    <property type="nucleotide sequence ID" value="NZ_JBHSGQ010000001.1"/>
</dbReference>
<comment type="caution">
    <text evidence="1">The sequence shown here is derived from an EMBL/GenBank/DDBJ whole genome shotgun (WGS) entry which is preliminary data.</text>
</comment>
<name>A0ABV9NA86_9PROT</name>
<reference evidence="2" key="1">
    <citation type="journal article" date="2019" name="Int. J. Syst. Evol. Microbiol.">
        <title>The Global Catalogue of Microorganisms (GCM) 10K type strain sequencing project: providing services to taxonomists for standard genome sequencing and annotation.</title>
        <authorList>
            <consortium name="The Broad Institute Genomics Platform"/>
            <consortium name="The Broad Institute Genome Sequencing Center for Infectious Disease"/>
            <person name="Wu L."/>
            <person name="Ma J."/>
        </authorList>
    </citation>
    <scope>NUCLEOTIDE SEQUENCE [LARGE SCALE GENOMIC DNA]</scope>
    <source>
        <strain evidence="2">CCUG 62981</strain>
    </source>
</reference>
<evidence type="ECO:0000313" key="1">
    <source>
        <dbReference type="EMBL" id="MFC4724409.1"/>
    </source>
</evidence>
<organism evidence="1 2">
    <name type="scientific">Glycocaulis abyssi</name>
    <dbReference type="NCBI Taxonomy" id="1433403"/>
    <lineage>
        <taxon>Bacteria</taxon>
        <taxon>Pseudomonadati</taxon>
        <taxon>Pseudomonadota</taxon>
        <taxon>Alphaproteobacteria</taxon>
        <taxon>Maricaulales</taxon>
        <taxon>Maricaulaceae</taxon>
        <taxon>Glycocaulis</taxon>
    </lineage>
</organism>
<keyword evidence="2" id="KW-1185">Reference proteome</keyword>
<gene>
    <name evidence="1" type="ORF">ACFPB0_03800</name>
</gene>
<proteinExistence type="predicted"/>
<evidence type="ECO:0000313" key="2">
    <source>
        <dbReference type="Proteomes" id="UP001596024"/>
    </source>
</evidence>
<dbReference type="EMBL" id="JBHSGQ010000001">
    <property type="protein sequence ID" value="MFC4724409.1"/>
    <property type="molecule type" value="Genomic_DNA"/>
</dbReference>
<dbReference type="Proteomes" id="UP001596024">
    <property type="component" value="Unassembled WGS sequence"/>
</dbReference>
<accession>A0ABV9NA86</accession>
<sequence length="181" mass="20189">MDEAENERQAAYTLVGEALSLWNQIEGSLAFLFASYLKTDASIAMASYHAVISFEARLAMVNAAAEKKLRLHPELFDRWKTLSGRISKKAKKRAEIAHCTIMIMEHNGRYTVEALPYWHFSKLLAGAKYRGPGLMPVAPNGLSLSLKQLDDRIASFKDLNARIIDLNGDVERASQPPEEAP</sequence>
<protein>
    <submittedName>
        <fullName evidence="1">Uncharacterized protein</fullName>
    </submittedName>
</protein>